<gene>
    <name evidence="5" type="ORF">TMSB3V08_LOCUS4440</name>
</gene>
<keyword evidence="2" id="KW-1015">Disulfide bond</keyword>
<organism evidence="5">
    <name type="scientific">Timema monikensis</name>
    <dbReference type="NCBI Taxonomy" id="170555"/>
    <lineage>
        <taxon>Eukaryota</taxon>
        <taxon>Metazoa</taxon>
        <taxon>Ecdysozoa</taxon>
        <taxon>Arthropoda</taxon>
        <taxon>Hexapoda</taxon>
        <taxon>Insecta</taxon>
        <taxon>Pterygota</taxon>
        <taxon>Neoptera</taxon>
        <taxon>Polyneoptera</taxon>
        <taxon>Phasmatodea</taxon>
        <taxon>Timematodea</taxon>
        <taxon>Timematoidea</taxon>
        <taxon>Timematidae</taxon>
        <taxon>Timema</taxon>
    </lineage>
</organism>
<protein>
    <recommendedName>
        <fullName evidence="4">Ricin B lectin domain-containing protein</fullName>
    </recommendedName>
</protein>
<accession>A0A7R9E7A2</accession>
<evidence type="ECO:0000256" key="3">
    <source>
        <dbReference type="SAM" id="Phobius"/>
    </source>
</evidence>
<dbReference type="AlphaFoldDB" id="A0A7R9E7A2"/>
<dbReference type="PANTHER" id="PTHR11675:SF131">
    <property type="entry name" value="POLYPEPTIDE N-ACETYLGALACTOSAMINYLTRANSFERASE 9-RELATED"/>
    <property type="match status" value="1"/>
</dbReference>
<dbReference type="Pfam" id="PF00652">
    <property type="entry name" value="Ricin_B_lectin"/>
    <property type="match status" value="1"/>
</dbReference>
<dbReference type="InterPro" id="IPR035992">
    <property type="entry name" value="Ricin_B-like_lectins"/>
</dbReference>
<keyword evidence="3" id="KW-0812">Transmembrane</keyword>
<dbReference type="GO" id="GO:0030246">
    <property type="term" value="F:carbohydrate binding"/>
    <property type="evidence" value="ECO:0007669"/>
    <property type="project" value="UniProtKB-KW"/>
</dbReference>
<feature type="domain" description="Ricin B lectin" evidence="4">
    <location>
        <begin position="252"/>
        <end position="373"/>
    </location>
</feature>
<reference evidence="5" key="1">
    <citation type="submission" date="2020-11" db="EMBL/GenBank/DDBJ databases">
        <authorList>
            <person name="Tran Van P."/>
        </authorList>
    </citation>
    <scope>NUCLEOTIDE SEQUENCE</scope>
</reference>
<dbReference type="SUPFAM" id="SSF53448">
    <property type="entry name" value="Nucleotide-diphospho-sugar transferases"/>
    <property type="match status" value="1"/>
</dbReference>
<dbReference type="PANTHER" id="PTHR11675">
    <property type="entry name" value="N-ACETYLGALACTOSAMINYLTRANSFERASE"/>
    <property type="match status" value="1"/>
</dbReference>
<dbReference type="Gene3D" id="2.80.10.50">
    <property type="match status" value="1"/>
</dbReference>
<keyword evidence="1" id="KW-0430">Lectin</keyword>
<dbReference type="InterPro" id="IPR000772">
    <property type="entry name" value="Ricin_B_lectin"/>
</dbReference>
<dbReference type="Gene3D" id="3.90.550.10">
    <property type="entry name" value="Spore Coat Polysaccharide Biosynthesis Protein SpsA, Chain A"/>
    <property type="match status" value="2"/>
</dbReference>
<dbReference type="GO" id="GO:0004653">
    <property type="term" value="F:polypeptide N-acetylgalactosaminyltransferase activity"/>
    <property type="evidence" value="ECO:0007669"/>
    <property type="project" value="TreeGrafter"/>
</dbReference>
<sequence>MGIIYRRHSYMSKIIIANLVMWFMFIYPLFTEEKEERLVINDPALSSVDDSNEAAVIPTPVNKEARKDIITFFPAIIEAHKVEGRERLNVKQIFWLEPMLDRIARSTTAVVCPVIDSIDDTTFQYLWNNYSYFNLGGFSWNLIVDWHVIPKIDRENQTHPAEPVRSPTMAGKRERNFKLSFKLWMCGGTLEVVPCSYVGHVYRNDSPYSKGQNLVKRNLIRLAELWLDDYAKYYYDHIDYDLEDLDDLFIPGDGVASGGIRNKWSGSCIDSLNMEYQQVSVWPCPGQGNAQYWILIKAGESCHNTFCLDYTGQGIFLYPCHGDGGNQLRRYSPNTGMIKQNWDEMCLTISESRMRLNAEQCTSINPRHLWKFERFNTYKMLLQAQD</sequence>
<dbReference type="GO" id="GO:0005794">
    <property type="term" value="C:Golgi apparatus"/>
    <property type="evidence" value="ECO:0007669"/>
    <property type="project" value="TreeGrafter"/>
</dbReference>
<feature type="transmembrane region" description="Helical" evidence="3">
    <location>
        <begin position="12"/>
        <end position="30"/>
    </location>
</feature>
<dbReference type="SMART" id="SM00458">
    <property type="entry name" value="RICIN"/>
    <property type="match status" value="1"/>
</dbReference>
<name>A0A7R9E7A2_9NEOP</name>
<dbReference type="GO" id="GO:0006493">
    <property type="term" value="P:protein O-linked glycosylation"/>
    <property type="evidence" value="ECO:0007669"/>
    <property type="project" value="TreeGrafter"/>
</dbReference>
<evidence type="ECO:0000313" key="5">
    <source>
        <dbReference type="EMBL" id="CAD7427605.1"/>
    </source>
</evidence>
<keyword evidence="3" id="KW-0472">Membrane</keyword>
<dbReference type="PROSITE" id="PS50231">
    <property type="entry name" value="RICIN_B_LECTIN"/>
    <property type="match status" value="1"/>
</dbReference>
<dbReference type="InterPro" id="IPR029044">
    <property type="entry name" value="Nucleotide-diphossugar_trans"/>
</dbReference>
<evidence type="ECO:0000256" key="2">
    <source>
        <dbReference type="ARBA" id="ARBA00023157"/>
    </source>
</evidence>
<keyword evidence="3" id="KW-1133">Transmembrane helix</keyword>
<dbReference type="SUPFAM" id="SSF50370">
    <property type="entry name" value="Ricin B-like lectins"/>
    <property type="match status" value="1"/>
</dbReference>
<evidence type="ECO:0000256" key="1">
    <source>
        <dbReference type="ARBA" id="ARBA00022734"/>
    </source>
</evidence>
<evidence type="ECO:0000259" key="4">
    <source>
        <dbReference type="SMART" id="SM00458"/>
    </source>
</evidence>
<proteinExistence type="predicted"/>
<dbReference type="EMBL" id="OB793498">
    <property type="protein sequence ID" value="CAD7427605.1"/>
    <property type="molecule type" value="Genomic_DNA"/>
</dbReference>